<evidence type="ECO:0000256" key="1">
    <source>
        <dbReference type="SAM" id="Phobius"/>
    </source>
</evidence>
<keyword evidence="1" id="KW-0812">Transmembrane</keyword>
<keyword evidence="3" id="KW-1185">Reference proteome</keyword>
<evidence type="ECO:0000313" key="2">
    <source>
        <dbReference type="EMBL" id="TYJ18299.1"/>
    </source>
</evidence>
<keyword evidence="1" id="KW-1133">Transmembrane helix</keyword>
<dbReference type="AlphaFoldDB" id="A0A5D2XWR9"/>
<accession>A0A5D2XWR9</accession>
<organism evidence="2 3">
    <name type="scientific">Gossypium mustelinum</name>
    <name type="common">Cotton</name>
    <name type="synonym">Gossypium caicoense</name>
    <dbReference type="NCBI Taxonomy" id="34275"/>
    <lineage>
        <taxon>Eukaryota</taxon>
        <taxon>Viridiplantae</taxon>
        <taxon>Streptophyta</taxon>
        <taxon>Embryophyta</taxon>
        <taxon>Tracheophyta</taxon>
        <taxon>Spermatophyta</taxon>
        <taxon>Magnoliopsida</taxon>
        <taxon>eudicotyledons</taxon>
        <taxon>Gunneridae</taxon>
        <taxon>Pentapetalae</taxon>
        <taxon>rosids</taxon>
        <taxon>malvids</taxon>
        <taxon>Malvales</taxon>
        <taxon>Malvaceae</taxon>
        <taxon>Malvoideae</taxon>
        <taxon>Gossypium</taxon>
    </lineage>
</organism>
<keyword evidence="1" id="KW-0472">Membrane</keyword>
<name>A0A5D2XWR9_GOSMU</name>
<protein>
    <submittedName>
        <fullName evidence="2">Uncharacterized protein</fullName>
    </submittedName>
</protein>
<reference evidence="2 3" key="1">
    <citation type="submission" date="2019-07" db="EMBL/GenBank/DDBJ databases">
        <title>WGS assembly of Gossypium mustelinum.</title>
        <authorList>
            <person name="Chen Z.J."/>
            <person name="Sreedasyam A."/>
            <person name="Ando A."/>
            <person name="Song Q."/>
            <person name="De L."/>
            <person name="Hulse-Kemp A."/>
            <person name="Ding M."/>
            <person name="Ye W."/>
            <person name="Kirkbride R."/>
            <person name="Jenkins J."/>
            <person name="Plott C."/>
            <person name="Lovell J."/>
            <person name="Lin Y.-M."/>
            <person name="Vaughn R."/>
            <person name="Liu B."/>
            <person name="Li W."/>
            <person name="Simpson S."/>
            <person name="Scheffler B."/>
            <person name="Saski C."/>
            <person name="Grover C."/>
            <person name="Hu G."/>
            <person name="Conover J."/>
            <person name="Carlson J."/>
            <person name="Shu S."/>
            <person name="Boston L."/>
            <person name="Williams M."/>
            <person name="Peterson D."/>
            <person name="Mcgee K."/>
            <person name="Jones D."/>
            <person name="Wendel J."/>
            <person name="Stelly D."/>
            <person name="Grimwood J."/>
            <person name="Schmutz J."/>
        </authorList>
    </citation>
    <scope>NUCLEOTIDE SEQUENCE [LARGE SCALE GENOMIC DNA]</scope>
    <source>
        <strain evidence="2">1408120.09</strain>
    </source>
</reference>
<dbReference type="Proteomes" id="UP000323597">
    <property type="component" value="Chromosome A09"/>
</dbReference>
<proteinExistence type="predicted"/>
<evidence type="ECO:0000313" key="3">
    <source>
        <dbReference type="Proteomes" id="UP000323597"/>
    </source>
</evidence>
<sequence length="81" mass="9382">MVMATINAFYCIPTSLDNNAVGILLQIIFPIYLLTILHRRWTYYVERKVLSVDSQANQKAHWTALWRDADKYGFGSMIPCN</sequence>
<dbReference type="EMBL" id="CM017644">
    <property type="protein sequence ID" value="TYJ18299.1"/>
    <property type="molecule type" value="Genomic_DNA"/>
</dbReference>
<gene>
    <name evidence="2" type="ORF">E1A91_A09G114300v1</name>
</gene>
<feature type="transmembrane region" description="Helical" evidence="1">
    <location>
        <begin position="20"/>
        <end position="38"/>
    </location>
</feature>